<dbReference type="InterPro" id="IPR003781">
    <property type="entry name" value="CoA-bd"/>
</dbReference>
<sequence>MPLPISATEANARAFFAKPYFAVVGASTNQAKFGYKIFAWYARHDLPATPINPTAPSISVDRIAHATLPNIAALPHPHETGLSVITPPPVTLQVLQDAQKLGIGAVWLQPGTWDDDVVKYATAKGHFTDVVAGEGGRGDEGWCVLVDGERALKANGKL</sequence>
<dbReference type="Gene3D" id="3.40.50.720">
    <property type="entry name" value="NAD(P)-binding Rossmann-like Domain"/>
    <property type="match status" value="1"/>
</dbReference>
<name>A0A0C2ILG6_9PEZI</name>
<organism evidence="2 3">
    <name type="scientific">Sporothrix brasiliensis 5110</name>
    <dbReference type="NCBI Taxonomy" id="1398154"/>
    <lineage>
        <taxon>Eukaryota</taxon>
        <taxon>Fungi</taxon>
        <taxon>Dikarya</taxon>
        <taxon>Ascomycota</taxon>
        <taxon>Pezizomycotina</taxon>
        <taxon>Sordariomycetes</taxon>
        <taxon>Sordariomycetidae</taxon>
        <taxon>Ophiostomatales</taxon>
        <taxon>Ophiostomataceae</taxon>
        <taxon>Sporothrix</taxon>
    </lineage>
</organism>
<dbReference type="SMART" id="SM00881">
    <property type="entry name" value="CoA_binding"/>
    <property type="match status" value="1"/>
</dbReference>
<keyword evidence="3" id="KW-1185">Reference proteome</keyword>
<dbReference type="PANTHER" id="PTHR33303">
    <property type="entry name" value="CYTOPLASMIC PROTEIN-RELATED"/>
    <property type="match status" value="1"/>
</dbReference>
<evidence type="ECO:0000313" key="2">
    <source>
        <dbReference type="EMBL" id="KIH89931.1"/>
    </source>
</evidence>
<dbReference type="OrthoDB" id="5138418at2759"/>
<dbReference type="HOGENOM" id="CLU_112567_1_1_1"/>
<protein>
    <recommendedName>
        <fullName evidence="1">CoA-binding domain-containing protein</fullName>
    </recommendedName>
</protein>
<accession>A0A0C2ILG6</accession>
<proteinExistence type="predicted"/>
<dbReference type="SUPFAM" id="SSF51735">
    <property type="entry name" value="NAD(P)-binding Rossmann-fold domains"/>
    <property type="match status" value="1"/>
</dbReference>
<dbReference type="GeneID" id="63674296"/>
<comment type="caution">
    <text evidence="2">The sequence shown here is derived from an EMBL/GenBank/DDBJ whole genome shotgun (WGS) entry which is preliminary data.</text>
</comment>
<feature type="domain" description="CoA-binding" evidence="1">
    <location>
        <begin position="15"/>
        <end position="112"/>
    </location>
</feature>
<dbReference type="EMBL" id="AWTV01000008">
    <property type="protein sequence ID" value="KIH89931.1"/>
    <property type="molecule type" value="Genomic_DNA"/>
</dbReference>
<dbReference type="VEuPathDB" id="FungiDB:SPBR_01056"/>
<dbReference type="AlphaFoldDB" id="A0A0C2ILG6"/>
<dbReference type="Proteomes" id="UP000031575">
    <property type="component" value="Unassembled WGS sequence"/>
</dbReference>
<evidence type="ECO:0000259" key="1">
    <source>
        <dbReference type="SMART" id="SM00881"/>
    </source>
</evidence>
<dbReference type="InterPro" id="IPR036291">
    <property type="entry name" value="NAD(P)-bd_dom_sf"/>
</dbReference>
<dbReference type="RefSeq" id="XP_040617941.1">
    <property type="nucleotide sequence ID" value="XM_040759375.1"/>
</dbReference>
<reference evidence="2 3" key="1">
    <citation type="journal article" date="2014" name="BMC Genomics">
        <title>Comparative genomics of the major fungal agents of human and animal Sporotrichosis: Sporothrix schenckii and Sporothrix brasiliensis.</title>
        <authorList>
            <person name="Teixeira M.M."/>
            <person name="de Almeida L.G."/>
            <person name="Kubitschek-Barreira P."/>
            <person name="Alves F.L."/>
            <person name="Kioshima E.S."/>
            <person name="Abadio A.K."/>
            <person name="Fernandes L."/>
            <person name="Derengowski L.S."/>
            <person name="Ferreira K.S."/>
            <person name="Souza R.C."/>
            <person name="Ruiz J.C."/>
            <person name="de Andrade N.C."/>
            <person name="Paes H.C."/>
            <person name="Nicola A.M."/>
            <person name="Albuquerque P."/>
            <person name="Gerber A.L."/>
            <person name="Martins V.P."/>
            <person name="Peconick L.D."/>
            <person name="Neto A.V."/>
            <person name="Chaucanez C.B."/>
            <person name="Silva P.A."/>
            <person name="Cunha O.L."/>
            <person name="de Oliveira F.F."/>
            <person name="dos Santos T.C."/>
            <person name="Barros A.L."/>
            <person name="Soares M.A."/>
            <person name="de Oliveira L.M."/>
            <person name="Marini M.M."/>
            <person name="Villalobos-Duno H."/>
            <person name="Cunha M.M."/>
            <person name="de Hoog S."/>
            <person name="da Silveira J.F."/>
            <person name="Henrissat B."/>
            <person name="Nino-Vega G.A."/>
            <person name="Cisalpino P.S."/>
            <person name="Mora-Montes H.M."/>
            <person name="Almeida S.R."/>
            <person name="Stajich J.E."/>
            <person name="Lopes-Bezerra L.M."/>
            <person name="Vasconcelos A.T."/>
            <person name="Felipe M.S."/>
        </authorList>
    </citation>
    <scope>NUCLEOTIDE SEQUENCE [LARGE SCALE GENOMIC DNA]</scope>
    <source>
        <strain evidence="2 3">5110</strain>
    </source>
</reference>
<dbReference type="Pfam" id="PF13380">
    <property type="entry name" value="CoA_binding_2"/>
    <property type="match status" value="1"/>
</dbReference>
<dbReference type="PANTHER" id="PTHR33303:SF2">
    <property type="entry name" value="COA-BINDING DOMAIN-CONTAINING PROTEIN"/>
    <property type="match status" value="1"/>
</dbReference>
<gene>
    <name evidence="2" type="ORF">SPBR_01056</name>
</gene>
<evidence type="ECO:0000313" key="3">
    <source>
        <dbReference type="Proteomes" id="UP000031575"/>
    </source>
</evidence>